<comment type="similarity">
    <text evidence="12">Belongs to the NAD-dependent DNA ligase family. LigA subfamily.</text>
</comment>
<dbReference type="GO" id="GO:0003911">
    <property type="term" value="F:DNA ligase (NAD+) activity"/>
    <property type="evidence" value="ECO:0007669"/>
    <property type="project" value="UniProtKB-UniRule"/>
</dbReference>
<dbReference type="InterPro" id="IPR004150">
    <property type="entry name" value="NAD_DNA_ligase_OB"/>
</dbReference>
<keyword evidence="9 12" id="KW-0234">DNA repair</keyword>
<dbReference type="NCBIfam" id="TIGR00575">
    <property type="entry name" value="dnlj"/>
    <property type="match status" value="1"/>
</dbReference>
<dbReference type="Pfam" id="PF00533">
    <property type="entry name" value="BRCT"/>
    <property type="match status" value="1"/>
</dbReference>
<dbReference type="Pfam" id="PF01653">
    <property type="entry name" value="DNA_ligase_aden"/>
    <property type="match status" value="1"/>
</dbReference>
<evidence type="ECO:0000256" key="7">
    <source>
        <dbReference type="ARBA" id="ARBA00022842"/>
    </source>
</evidence>
<dbReference type="InterPro" id="IPR013840">
    <property type="entry name" value="DNAligase_N"/>
</dbReference>
<organism evidence="14 15">
    <name type="scientific">Mogibacterium kristiansenii</name>
    <dbReference type="NCBI Taxonomy" id="2606708"/>
    <lineage>
        <taxon>Bacteria</taxon>
        <taxon>Bacillati</taxon>
        <taxon>Bacillota</taxon>
        <taxon>Clostridia</taxon>
        <taxon>Peptostreptococcales</taxon>
        <taxon>Anaerovoracaceae</taxon>
        <taxon>Mogibacterium</taxon>
    </lineage>
</organism>
<evidence type="ECO:0000256" key="6">
    <source>
        <dbReference type="ARBA" id="ARBA00022833"/>
    </source>
</evidence>
<dbReference type="InterPro" id="IPR012340">
    <property type="entry name" value="NA-bd_OB-fold"/>
</dbReference>
<dbReference type="RefSeq" id="WP_154554824.1">
    <property type="nucleotide sequence ID" value="NZ_VUNA01000018.1"/>
</dbReference>
<evidence type="ECO:0000313" key="15">
    <source>
        <dbReference type="Proteomes" id="UP000469424"/>
    </source>
</evidence>
<feature type="domain" description="BRCT" evidence="13">
    <location>
        <begin position="570"/>
        <end position="654"/>
    </location>
</feature>
<keyword evidence="8 12" id="KW-0520">NAD</keyword>
<feature type="binding site" evidence="12">
    <location>
        <position position="159"/>
    </location>
    <ligand>
        <name>NAD(+)</name>
        <dbReference type="ChEBI" id="CHEBI:57540"/>
    </ligand>
</feature>
<name>A0A6N7X6X2_9FIRM</name>
<keyword evidence="7 12" id="KW-0460">Magnesium</keyword>
<dbReference type="InterPro" id="IPR041663">
    <property type="entry name" value="DisA/LigA_HHH"/>
</dbReference>
<dbReference type="PIRSF" id="PIRSF001604">
    <property type="entry name" value="LigA"/>
    <property type="match status" value="1"/>
</dbReference>
<keyword evidence="2 12" id="KW-0436">Ligase</keyword>
<keyword evidence="5 12" id="KW-0227">DNA damage</keyword>
<dbReference type="SUPFAM" id="SSF50249">
    <property type="entry name" value="Nucleic acid-binding proteins"/>
    <property type="match status" value="1"/>
</dbReference>
<sequence length="654" mass="72917">MEDIRKRIDELTAQLNEASRAYYDDASEIMTNYEYDELYDELLRLEAESGYIPEDSPSQNVGYTVQSELPKERHARRMLSLDKTKDREALRSWLGDREALLSWKLDGLTVVLTYEEGKLAKAVTRGNGDVGEVITPNARVFRNVPRTIPHRGHTVVRGEAVIRYEDFEKINAAIDDADAKYKNPRNLCSGSVRQLDSRITAERNVNFYAFTLSEAPEVDFENSREVQMKWMAEQGFDVVEYRKVDRENLLAAIDEFETRIPTFEIPSDGLVLTLEDLAYSASLGTTAKFPKDAMAFKWRDQQAETVLREIEWSPSRTGLLNPVAIFDPVELEGTTVRRASVHNINIMEDLKLGIGDRITVYKANMIIPQISGNLTKSGSFHIPETCPVCGGEARVQSDGGTKVLTCTNPDCLAKQVKRFSLFVSRDAMNIEGLSEQTLLKLIGMGCIRSFPDIFELETYREEIIEMDGFGEKSCRNLLDSIEAARNTTPARVLTALGIPGVGVTMANQIARACRNRWQTIQALTEEELLDIDGVGSVMSKDFAGFFREPKNEKMVNRLIAKLHLDESYEEQGSGLVGKVFVITGSLNHFGNRKELKAAIEAEGGKVAGSVSGSTDYLITNNPESGSSKNRAARELGVSIITEEDILGMIGQSEA</sequence>
<evidence type="ECO:0000256" key="8">
    <source>
        <dbReference type="ARBA" id="ARBA00023027"/>
    </source>
</evidence>
<protein>
    <recommendedName>
        <fullName evidence="12">DNA ligase</fullName>
        <ecNumber evidence="12">6.5.1.2</ecNumber>
    </recommendedName>
    <alternativeName>
        <fullName evidence="12">Polydeoxyribonucleotide synthase [NAD(+)]</fullName>
    </alternativeName>
</protein>
<feature type="binding site" evidence="12">
    <location>
        <position position="411"/>
    </location>
    <ligand>
        <name>Zn(2+)</name>
        <dbReference type="ChEBI" id="CHEBI:29105"/>
    </ligand>
</feature>
<dbReference type="CDD" id="cd17748">
    <property type="entry name" value="BRCT_DNA_ligase_like"/>
    <property type="match status" value="1"/>
</dbReference>
<dbReference type="Proteomes" id="UP000469424">
    <property type="component" value="Unassembled WGS sequence"/>
</dbReference>
<feature type="binding site" evidence="12">
    <location>
        <position position="406"/>
    </location>
    <ligand>
        <name>Zn(2+)</name>
        <dbReference type="ChEBI" id="CHEBI:29105"/>
    </ligand>
</feature>
<comment type="function">
    <text evidence="1 12">DNA ligase that catalyzes the formation of phosphodiester linkages between 5'-phosphoryl and 3'-hydroxyl groups in double-stranded DNA using NAD as a coenzyme and as the energy source for the reaction. It is essential for DNA replication and repair of damaged DNA.</text>
</comment>
<dbReference type="EMBL" id="VUNA01000018">
    <property type="protein sequence ID" value="MST71260.1"/>
    <property type="molecule type" value="Genomic_DNA"/>
</dbReference>
<dbReference type="SMART" id="SM00292">
    <property type="entry name" value="BRCT"/>
    <property type="match status" value="1"/>
</dbReference>
<dbReference type="PROSITE" id="PS50172">
    <property type="entry name" value="BRCT"/>
    <property type="match status" value="1"/>
</dbReference>
<feature type="binding site" evidence="12">
    <location>
        <position position="386"/>
    </location>
    <ligand>
        <name>Zn(2+)</name>
        <dbReference type="ChEBI" id="CHEBI:29105"/>
    </ligand>
</feature>
<evidence type="ECO:0000313" key="14">
    <source>
        <dbReference type="EMBL" id="MST71260.1"/>
    </source>
</evidence>
<dbReference type="GO" id="GO:0006260">
    <property type="term" value="P:DNA replication"/>
    <property type="evidence" value="ECO:0007669"/>
    <property type="project" value="UniProtKB-KW"/>
</dbReference>
<dbReference type="InterPro" id="IPR036420">
    <property type="entry name" value="BRCT_dom_sf"/>
</dbReference>
<dbReference type="Pfam" id="PF03120">
    <property type="entry name" value="OB_DNA_ligase"/>
    <property type="match status" value="1"/>
</dbReference>
<keyword evidence="10 12" id="KW-0464">Manganese</keyword>
<evidence type="ECO:0000256" key="2">
    <source>
        <dbReference type="ARBA" id="ARBA00022598"/>
    </source>
</evidence>
<accession>A0A6N7X6X2</accession>
<evidence type="ECO:0000256" key="11">
    <source>
        <dbReference type="ARBA" id="ARBA00034005"/>
    </source>
</evidence>
<dbReference type="Pfam" id="PF12826">
    <property type="entry name" value="HHH_2"/>
    <property type="match status" value="1"/>
</dbReference>
<dbReference type="HAMAP" id="MF_01588">
    <property type="entry name" value="DNA_ligase_A"/>
    <property type="match status" value="1"/>
</dbReference>
<evidence type="ECO:0000256" key="4">
    <source>
        <dbReference type="ARBA" id="ARBA00022723"/>
    </source>
</evidence>
<feature type="binding site" evidence="12">
    <location>
        <position position="297"/>
    </location>
    <ligand>
        <name>NAD(+)</name>
        <dbReference type="ChEBI" id="CHEBI:57540"/>
    </ligand>
</feature>
<comment type="caution">
    <text evidence="14">The sequence shown here is derived from an EMBL/GenBank/DDBJ whole genome shotgun (WGS) entry which is preliminary data.</text>
</comment>
<dbReference type="NCBIfam" id="NF005932">
    <property type="entry name" value="PRK07956.1"/>
    <property type="match status" value="1"/>
</dbReference>
<evidence type="ECO:0000256" key="1">
    <source>
        <dbReference type="ARBA" id="ARBA00004067"/>
    </source>
</evidence>
<dbReference type="Gene3D" id="1.10.150.20">
    <property type="entry name" value="5' to 3' exonuclease, C-terminal subdomain"/>
    <property type="match status" value="2"/>
</dbReference>
<dbReference type="InterPro" id="IPR001679">
    <property type="entry name" value="DNA_ligase"/>
</dbReference>
<dbReference type="InterPro" id="IPR010994">
    <property type="entry name" value="RuvA_2-like"/>
</dbReference>
<evidence type="ECO:0000256" key="5">
    <source>
        <dbReference type="ARBA" id="ARBA00022763"/>
    </source>
</evidence>
<keyword evidence="15" id="KW-1185">Reference proteome</keyword>
<dbReference type="GO" id="GO:0003677">
    <property type="term" value="F:DNA binding"/>
    <property type="evidence" value="ECO:0007669"/>
    <property type="project" value="InterPro"/>
</dbReference>
<dbReference type="GO" id="GO:0046872">
    <property type="term" value="F:metal ion binding"/>
    <property type="evidence" value="ECO:0007669"/>
    <property type="project" value="UniProtKB-KW"/>
</dbReference>
<dbReference type="InterPro" id="IPR001357">
    <property type="entry name" value="BRCT_dom"/>
</dbReference>
<reference evidence="14 15" key="1">
    <citation type="submission" date="2019-08" db="EMBL/GenBank/DDBJ databases">
        <title>In-depth cultivation of the pig gut microbiome towards novel bacterial diversity and tailored functional studies.</title>
        <authorList>
            <person name="Wylensek D."/>
            <person name="Hitch T.C.A."/>
            <person name="Clavel T."/>
        </authorList>
    </citation>
    <scope>NUCLEOTIDE SEQUENCE [LARGE SCALE GENOMIC DNA]</scope>
    <source>
        <strain evidence="14 15">WCA-MUC-591-APC-4B</strain>
    </source>
</reference>
<feature type="active site" description="N6-AMP-lysine intermediate" evidence="12">
    <location>
        <position position="104"/>
    </location>
</feature>
<proteinExistence type="inferred from homology"/>
<dbReference type="SMART" id="SM00278">
    <property type="entry name" value="HhH1"/>
    <property type="match status" value="4"/>
</dbReference>
<dbReference type="EC" id="6.5.1.2" evidence="12"/>
<feature type="binding site" evidence="12">
    <location>
        <begin position="80"/>
        <end position="81"/>
    </location>
    <ligand>
        <name>NAD(+)</name>
        <dbReference type="ChEBI" id="CHEBI:57540"/>
    </ligand>
</feature>
<dbReference type="SUPFAM" id="SSF56091">
    <property type="entry name" value="DNA ligase/mRNA capping enzyme, catalytic domain"/>
    <property type="match status" value="1"/>
</dbReference>
<comment type="cofactor">
    <cofactor evidence="12">
        <name>Mg(2+)</name>
        <dbReference type="ChEBI" id="CHEBI:18420"/>
    </cofactor>
    <cofactor evidence="12">
        <name>Mn(2+)</name>
        <dbReference type="ChEBI" id="CHEBI:29035"/>
    </cofactor>
</comment>
<evidence type="ECO:0000256" key="3">
    <source>
        <dbReference type="ARBA" id="ARBA00022705"/>
    </source>
</evidence>
<dbReference type="InterPro" id="IPR013839">
    <property type="entry name" value="DNAligase_adenylation"/>
</dbReference>
<gene>
    <name evidence="12 14" type="primary">ligA</name>
    <name evidence="14" type="ORF">FYJ65_08075</name>
</gene>
<dbReference type="GO" id="GO:0006281">
    <property type="term" value="P:DNA repair"/>
    <property type="evidence" value="ECO:0007669"/>
    <property type="project" value="UniProtKB-KW"/>
</dbReference>
<comment type="catalytic activity">
    <reaction evidence="11 12">
        <text>NAD(+) + (deoxyribonucleotide)n-3'-hydroxyl + 5'-phospho-(deoxyribonucleotide)m = (deoxyribonucleotide)n+m + AMP + beta-nicotinamide D-nucleotide.</text>
        <dbReference type="EC" id="6.5.1.2"/>
    </reaction>
</comment>
<evidence type="ECO:0000256" key="9">
    <source>
        <dbReference type="ARBA" id="ARBA00023204"/>
    </source>
</evidence>
<feature type="binding site" evidence="12">
    <location>
        <position position="125"/>
    </location>
    <ligand>
        <name>NAD(+)</name>
        <dbReference type="ChEBI" id="CHEBI:57540"/>
    </ligand>
</feature>
<dbReference type="InterPro" id="IPR003583">
    <property type="entry name" value="Hlx-hairpin-Hlx_DNA-bd_motif"/>
</dbReference>
<dbReference type="Gene3D" id="3.30.470.30">
    <property type="entry name" value="DNA ligase/mRNA capping enzyme"/>
    <property type="match status" value="1"/>
</dbReference>
<evidence type="ECO:0000256" key="10">
    <source>
        <dbReference type="ARBA" id="ARBA00023211"/>
    </source>
</evidence>
<keyword evidence="6 12" id="KW-0862">Zinc</keyword>
<dbReference type="SUPFAM" id="SSF52113">
    <property type="entry name" value="BRCT domain"/>
    <property type="match status" value="1"/>
</dbReference>
<evidence type="ECO:0000256" key="12">
    <source>
        <dbReference type="HAMAP-Rule" id="MF_01588"/>
    </source>
</evidence>
<dbReference type="AlphaFoldDB" id="A0A6N7X6X2"/>
<keyword evidence="3 12" id="KW-0235">DNA replication</keyword>
<dbReference type="Gene3D" id="3.40.50.10190">
    <property type="entry name" value="BRCT domain"/>
    <property type="match status" value="1"/>
</dbReference>
<dbReference type="SUPFAM" id="SSF47781">
    <property type="entry name" value="RuvA domain 2-like"/>
    <property type="match status" value="1"/>
</dbReference>
<comment type="caution">
    <text evidence="12">Lacks conserved residue(s) required for the propagation of feature annotation.</text>
</comment>
<dbReference type="Gene3D" id="2.40.50.140">
    <property type="entry name" value="Nucleic acid-binding proteins"/>
    <property type="match status" value="1"/>
</dbReference>
<feature type="binding site" evidence="12">
    <location>
        <position position="389"/>
    </location>
    <ligand>
        <name>Zn(2+)</name>
        <dbReference type="ChEBI" id="CHEBI:29105"/>
    </ligand>
</feature>
<dbReference type="SMART" id="SM00532">
    <property type="entry name" value="LIGANc"/>
    <property type="match status" value="1"/>
</dbReference>
<dbReference type="Gene3D" id="1.10.287.610">
    <property type="entry name" value="Helix hairpin bin"/>
    <property type="match status" value="1"/>
</dbReference>
<evidence type="ECO:0000259" key="13">
    <source>
        <dbReference type="PROSITE" id="PS50172"/>
    </source>
</evidence>
<keyword evidence="4 12" id="KW-0479">Metal-binding</keyword>